<feature type="signal peptide" evidence="3">
    <location>
        <begin position="1"/>
        <end position="18"/>
    </location>
</feature>
<evidence type="ECO:0000313" key="6">
    <source>
        <dbReference type="WBParaSite" id="ACRNAN_scaffold1665.g11347.t1"/>
    </source>
</evidence>
<dbReference type="CDD" id="cd00037">
    <property type="entry name" value="CLECT"/>
    <property type="match status" value="2"/>
</dbReference>
<feature type="chain" id="PRO_5037034634" evidence="3">
    <location>
        <begin position="19"/>
        <end position="408"/>
    </location>
</feature>
<feature type="compositionally biased region" description="Polar residues" evidence="2">
    <location>
        <begin position="195"/>
        <end position="239"/>
    </location>
</feature>
<accession>A0A914D1W0</accession>
<evidence type="ECO:0000259" key="4">
    <source>
        <dbReference type="PROSITE" id="PS50041"/>
    </source>
</evidence>
<keyword evidence="3" id="KW-0732">Signal</keyword>
<organism evidence="5 6">
    <name type="scientific">Acrobeloides nanus</name>
    <dbReference type="NCBI Taxonomy" id="290746"/>
    <lineage>
        <taxon>Eukaryota</taxon>
        <taxon>Metazoa</taxon>
        <taxon>Ecdysozoa</taxon>
        <taxon>Nematoda</taxon>
        <taxon>Chromadorea</taxon>
        <taxon>Rhabditida</taxon>
        <taxon>Tylenchina</taxon>
        <taxon>Cephalobomorpha</taxon>
        <taxon>Cephaloboidea</taxon>
        <taxon>Cephalobidae</taxon>
        <taxon>Acrobeloides</taxon>
    </lineage>
</organism>
<feature type="domain" description="C-type lectin" evidence="4">
    <location>
        <begin position="39"/>
        <end position="156"/>
    </location>
</feature>
<dbReference type="AlphaFoldDB" id="A0A914D1W0"/>
<feature type="domain" description="C-type lectin" evidence="4">
    <location>
        <begin position="282"/>
        <end position="401"/>
    </location>
</feature>
<evidence type="ECO:0000313" key="5">
    <source>
        <dbReference type="Proteomes" id="UP000887540"/>
    </source>
</evidence>
<evidence type="ECO:0000256" key="1">
    <source>
        <dbReference type="ARBA" id="ARBA00023157"/>
    </source>
</evidence>
<dbReference type="InterPro" id="IPR050111">
    <property type="entry name" value="C-type_lectin/snaclec_domain"/>
</dbReference>
<dbReference type="InterPro" id="IPR016187">
    <property type="entry name" value="CTDL_fold"/>
</dbReference>
<dbReference type="InterPro" id="IPR016186">
    <property type="entry name" value="C-type_lectin-like/link_sf"/>
</dbReference>
<dbReference type="PROSITE" id="PS00615">
    <property type="entry name" value="C_TYPE_LECTIN_1"/>
    <property type="match status" value="2"/>
</dbReference>
<dbReference type="WBParaSite" id="ACRNAN_scaffold1665.g11347.t1">
    <property type="protein sequence ID" value="ACRNAN_scaffold1665.g11347.t1"/>
    <property type="gene ID" value="ACRNAN_scaffold1665.g11347"/>
</dbReference>
<dbReference type="PANTHER" id="PTHR22803">
    <property type="entry name" value="MANNOSE, PHOSPHOLIPASE, LECTIN RECEPTOR RELATED"/>
    <property type="match status" value="1"/>
</dbReference>
<keyword evidence="1" id="KW-1015">Disulfide bond</keyword>
<reference evidence="6" key="1">
    <citation type="submission" date="2022-11" db="UniProtKB">
        <authorList>
            <consortium name="WormBaseParasite"/>
        </authorList>
    </citation>
    <scope>IDENTIFICATION</scope>
</reference>
<dbReference type="PROSITE" id="PS50041">
    <property type="entry name" value="C_TYPE_LECTIN_2"/>
    <property type="match status" value="2"/>
</dbReference>
<dbReference type="InterPro" id="IPR018378">
    <property type="entry name" value="C-type_lectin_CS"/>
</dbReference>
<dbReference type="SUPFAM" id="SSF56436">
    <property type="entry name" value="C-type lectin-like"/>
    <property type="match status" value="2"/>
</dbReference>
<feature type="region of interest" description="Disordered" evidence="2">
    <location>
        <begin position="173"/>
        <end position="259"/>
    </location>
</feature>
<proteinExistence type="predicted"/>
<name>A0A914D1W0_9BILA</name>
<protein>
    <submittedName>
        <fullName evidence="6">C-type lectin domain-containing protein</fullName>
    </submittedName>
</protein>
<dbReference type="Pfam" id="PF00059">
    <property type="entry name" value="Lectin_C"/>
    <property type="match status" value="2"/>
</dbReference>
<feature type="compositionally biased region" description="Low complexity" evidence="2">
    <location>
        <begin position="173"/>
        <end position="182"/>
    </location>
</feature>
<evidence type="ECO:0000256" key="3">
    <source>
        <dbReference type="SAM" id="SignalP"/>
    </source>
</evidence>
<dbReference type="Gene3D" id="3.10.100.10">
    <property type="entry name" value="Mannose-Binding Protein A, subunit A"/>
    <property type="match status" value="2"/>
</dbReference>
<evidence type="ECO:0000256" key="2">
    <source>
        <dbReference type="SAM" id="MobiDB-lite"/>
    </source>
</evidence>
<dbReference type="InterPro" id="IPR001304">
    <property type="entry name" value="C-type_lectin-like"/>
</dbReference>
<sequence>MKILFVCVLLQFLSFSFGREDEATLVNGGCPKGAFPGYQPGQCFKISKVFLSFPLAQVACQKSGGTLASVHDDLTNKLLAEQALKLTFIIHSPVWLGGQKNYQNQWQWTDGSNFSYTNWGFFQPNIFFGNDCLLESIVTGQWFNDNCLRLAPFVCEFNITVPESTTVKIVTTTAQATESTQTETKRLETTPCHLITTSKSPETSRVPETSRAQETSRLSETSRAPETTPTNAQSSSIPLRTTRIVHSTEKPKISSTPEFSNVTTKTPAYQLPCLNGWAYDSNAQSCYYVNENDYQKFIDGESYCQAFHIDSHLASIHSMEEDWFILSLHLSGDASFFWIGLYATTSHSKFIWTDGSPVDFTFFAQGKPDNDTNANCVGIVKDLSYQWSNRDCNSAGLTVCKMPSFAKV</sequence>
<dbReference type="SMART" id="SM00034">
    <property type="entry name" value="CLECT"/>
    <property type="match status" value="2"/>
</dbReference>
<keyword evidence="5" id="KW-1185">Reference proteome</keyword>
<dbReference type="Proteomes" id="UP000887540">
    <property type="component" value="Unplaced"/>
</dbReference>